<comment type="caution">
    <text evidence="1">The sequence shown here is derived from an EMBL/GenBank/DDBJ whole genome shotgun (WGS) entry which is preliminary data.</text>
</comment>
<dbReference type="Proteomes" id="UP000799429">
    <property type="component" value="Unassembled WGS sequence"/>
</dbReference>
<evidence type="ECO:0000313" key="2">
    <source>
        <dbReference type="Proteomes" id="UP000799429"/>
    </source>
</evidence>
<dbReference type="AlphaFoldDB" id="A0A9P4S962"/>
<dbReference type="OrthoDB" id="2157530at2759"/>
<reference evidence="1" key="1">
    <citation type="journal article" date="2020" name="Stud. Mycol.">
        <title>101 Dothideomycetes genomes: a test case for predicting lifestyles and emergence of pathogens.</title>
        <authorList>
            <person name="Haridas S."/>
            <person name="Albert R."/>
            <person name="Binder M."/>
            <person name="Bloem J."/>
            <person name="Labutti K."/>
            <person name="Salamov A."/>
            <person name="Andreopoulos B."/>
            <person name="Baker S."/>
            <person name="Barry K."/>
            <person name="Bills G."/>
            <person name="Bluhm B."/>
            <person name="Cannon C."/>
            <person name="Castanera R."/>
            <person name="Culley D."/>
            <person name="Daum C."/>
            <person name="Ezra D."/>
            <person name="Gonzalez J."/>
            <person name="Henrissat B."/>
            <person name="Kuo A."/>
            <person name="Liang C."/>
            <person name="Lipzen A."/>
            <person name="Lutzoni F."/>
            <person name="Magnuson J."/>
            <person name="Mondo S."/>
            <person name="Nolan M."/>
            <person name="Ohm R."/>
            <person name="Pangilinan J."/>
            <person name="Park H.-J."/>
            <person name="Ramirez L."/>
            <person name="Alfaro M."/>
            <person name="Sun H."/>
            <person name="Tritt A."/>
            <person name="Yoshinaga Y."/>
            <person name="Zwiers L.-H."/>
            <person name="Turgeon B."/>
            <person name="Goodwin S."/>
            <person name="Spatafora J."/>
            <person name="Crous P."/>
            <person name="Grigoriev I."/>
        </authorList>
    </citation>
    <scope>NUCLEOTIDE SEQUENCE</scope>
    <source>
        <strain evidence="1">CBS 101060</strain>
    </source>
</reference>
<gene>
    <name evidence="1" type="ORF">M501DRAFT_869883</name>
</gene>
<dbReference type="EMBL" id="MU006097">
    <property type="protein sequence ID" value="KAF2838284.1"/>
    <property type="molecule type" value="Genomic_DNA"/>
</dbReference>
<evidence type="ECO:0000313" key="1">
    <source>
        <dbReference type="EMBL" id="KAF2838284.1"/>
    </source>
</evidence>
<keyword evidence="2" id="KW-1185">Reference proteome</keyword>
<accession>A0A9P4S962</accession>
<proteinExistence type="predicted"/>
<protein>
    <recommendedName>
        <fullName evidence="3">Heterokaryon incompatibility domain-containing protein</fullName>
    </recommendedName>
</protein>
<name>A0A9P4S962_9PEZI</name>
<evidence type="ECO:0008006" key="3">
    <source>
        <dbReference type="Google" id="ProtNLM"/>
    </source>
</evidence>
<organism evidence="1 2">
    <name type="scientific">Patellaria atrata CBS 101060</name>
    <dbReference type="NCBI Taxonomy" id="1346257"/>
    <lineage>
        <taxon>Eukaryota</taxon>
        <taxon>Fungi</taxon>
        <taxon>Dikarya</taxon>
        <taxon>Ascomycota</taxon>
        <taxon>Pezizomycotina</taxon>
        <taxon>Dothideomycetes</taxon>
        <taxon>Dothideomycetes incertae sedis</taxon>
        <taxon>Patellariales</taxon>
        <taxon>Patellariaceae</taxon>
        <taxon>Patellaria</taxon>
    </lineage>
</organism>
<sequence length="98" mass="11354">MTAMDTMISSVVSTSTEYQYLSLPTDRSFRLLKVIYHNDSFPELSYSLHNFSIDTCPPYNTLSYTWGNPICNRSDDLERRRVFMRGVIISHAMDTPFS</sequence>